<evidence type="ECO:0000256" key="17">
    <source>
        <dbReference type="ARBA" id="ARBA00025540"/>
    </source>
</evidence>
<name>A0A1B6FQY1_9HEMI</name>
<keyword evidence="13 18" id="KW-0472">Membrane</keyword>
<evidence type="ECO:0000256" key="1">
    <source>
        <dbReference type="ARBA" id="ARBA00004401"/>
    </source>
</evidence>
<dbReference type="InterPro" id="IPR000402">
    <property type="entry name" value="Na/K_ATPase_sub_beta"/>
</dbReference>
<proteinExistence type="inferred from homology"/>
<keyword evidence="5" id="KW-0633">Potassium transport</keyword>
<keyword evidence="14" id="KW-1015">Disulfide bond</keyword>
<keyword evidence="6" id="KW-0740">Sodium/potassium transport</keyword>
<evidence type="ECO:0000256" key="15">
    <source>
        <dbReference type="ARBA" id="ARBA00023180"/>
    </source>
</evidence>
<keyword evidence="4" id="KW-1003">Cell membrane</keyword>
<keyword evidence="3" id="KW-0813">Transport</keyword>
<dbReference type="EMBL" id="GECZ01017189">
    <property type="protein sequence ID" value="JAS52580.1"/>
    <property type="molecule type" value="Transcribed_RNA"/>
</dbReference>
<keyword evidence="9" id="KW-0735">Signal-anchor</keyword>
<keyword evidence="15" id="KW-0325">Glycoprotein</keyword>
<evidence type="ECO:0000256" key="7">
    <source>
        <dbReference type="ARBA" id="ARBA00022692"/>
    </source>
</evidence>
<gene>
    <name evidence="19" type="ORF">g.48720</name>
</gene>
<dbReference type="GO" id="GO:0001671">
    <property type="term" value="F:ATPase activator activity"/>
    <property type="evidence" value="ECO:0007669"/>
    <property type="project" value="TreeGrafter"/>
</dbReference>
<evidence type="ECO:0000256" key="4">
    <source>
        <dbReference type="ARBA" id="ARBA00022475"/>
    </source>
</evidence>
<sequence length="322" mass="37409">MSIAGTQVKQGVYEFPLSDRRRDMTAWQSAKRFFYNPDTKEVMERPLKLWGYSLVFYLLFYSVLAAMFAICMRMLYWRLEGKAPVYVLEESLIGVNPGLGFRPMSYDVDEGSLIWYEAKNESSVAHWVKAIDEFLLDYEPNQNKSIVLNRKPCSYDTIIPEGQVCDVKLSDFKNCTRENNYGYANSSPCIFIKLNRIFSWVPDFYTSEDVLPKEMPEQLKALIKSPSNNGTKNIWISCEGEYEFDKEHIRTDFAYYPIQGFPSYYYPFVNSPGYLSPLVAVQINRPSTNVLINIECRAWAKNIHYHGGKDREGSIRFELLID</sequence>
<dbReference type="Gene3D" id="2.60.40.1660">
    <property type="entry name" value="Na, k-atpase alpha subunit"/>
    <property type="match status" value="1"/>
</dbReference>
<evidence type="ECO:0008006" key="20">
    <source>
        <dbReference type="Google" id="ProtNLM"/>
    </source>
</evidence>
<dbReference type="PANTHER" id="PTHR11523">
    <property type="entry name" value="SODIUM/POTASSIUM-DEPENDENT ATPASE BETA SUBUNIT"/>
    <property type="match status" value="1"/>
</dbReference>
<dbReference type="FunFam" id="2.60.40.1660:FF:000004">
    <property type="entry name" value="sodium/potassium-transporting ATPase subunit beta-2"/>
    <property type="match status" value="1"/>
</dbReference>
<comment type="similarity">
    <text evidence="2">Belongs to the X(+)/potassium ATPases subunit beta family.</text>
</comment>
<dbReference type="GO" id="GO:0006883">
    <property type="term" value="P:intracellular sodium ion homeostasis"/>
    <property type="evidence" value="ECO:0007669"/>
    <property type="project" value="TreeGrafter"/>
</dbReference>
<dbReference type="GO" id="GO:1990573">
    <property type="term" value="P:potassium ion import across plasma membrane"/>
    <property type="evidence" value="ECO:0007669"/>
    <property type="project" value="TreeGrafter"/>
</dbReference>
<evidence type="ECO:0000256" key="10">
    <source>
        <dbReference type="ARBA" id="ARBA00022989"/>
    </source>
</evidence>
<evidence type="ECO:0000256" key="18">
    <source>
        <dbReference type="SAM" id="Phobius"/>
    </source>
</evidence>
<keyword evidence="11" id="KW-0915">Sodium</keyword>
<evidence type="ECO:0000256" key="16">
    <source>
        <dbReference type="ARBA" id="ARBA00023201"/>
    </source>
</evidence>
<dbReference type="GO" id="GO:0036376">
    <property type="term" value="P:sodium ion export across plasma membrane"/>
    <property type="evidence" value="ECO:0007669"/>
    <property type="project" value="TreeGrafter"/>
</dbReference>
<comment type="subcellular location">
    <subcellularLocation>
        <location evidence="1">Cell membrane</location>
        <topology evidence="1">Single-pass type II membrane protein</topology>
    </subcellularLocation>
</comment>
<evidence type="ECO:0000256" key="2">
    <source>
        <dbReference type="ARBA" id="ARBA00005876"/>
    </source>
</evidence>
<feature type="transmembrane region" description="Helical" evidence="18">
    <location>
        <begin position="49"/>
        <end position="72"/>
    </location>
</feature>
<keyword evidence="10 18" id="KW-1133">Transmembrane helix</keyword>
<keyword evidence="7 18" id="KW-0812">Transmembrane</keyword>
<reference evidence="19" key="1">
    <citation type="submission" date="2015-11" db="EMBL/GenBank/DDBJ databases">
        <title>De novo transcriptome assembly of four potential Pierce s Disease insect vectors from Arizona vineyards.</title>
        <authorList>
            <person name="Tassone E.E."/>
        </authorList>
    </citation>
    <scope>NUCLEOTIDE SEQUENCE</scope>
</reference>
<evidence type="ECO:0000256" key="6">
    <source>
        <dbReference type="ARBA" id="ARBA00022607"/>
    </source>
</evidence>
<dbReference type="GO" id="GO:0030007">
    <property type="term" value="P:intracellular potassium ion homeostasis"/>
    <property type="evidence" value="ECO:0007669"/>
    <property type="project" value="TreeGrafter"/>
</dbReference>
<evidence type="ECO:0000256" key="14">
    <source>
        <dbReference type="ARBA" id="ARBA00023157"/>
    </source>
</evidence>
<evidence type="ECO:0000256" key="11">
    <source>
        <dbReference type="ARBA" id="ARBA00023053"/>
    </source>
</evidence>
<protein>
    <recommendedName>
        <fullName evidence="20">Sodium/potassium-transporting ATPase subunit beta</fullName>
    </recommendedName>
</protein>
<keyword evidence="8" id="KW-0630">Potassium</keyword>
<evidence type="ECO:0000256" key="12">
    <source>
        <dbReference type="ARBA" id="ARBA00023065"/>
    </source>
</evidence>
<evidence type="ECO:0000256" key="9">
    <source>
        <dbReference type="ARBA" id="ARBA00022968"/>
    </source>
</evidence>
<comment type="function">
    <text evidence="17">This is the non-catalytic component of the active enzyme, which catalyzes the hydrolysis of ATP coupled with the exchange of Na(+) and K(+) ions across the plasma membrane. The beta subunit regulates, through assembly of alpha/beta heterodimers, the number of sodium pumps transported to the plasma membrane.</text>
</comment>
<evidence type="ECO:0000256" key="13">
    <source>
        <dbReference type="ARBA" id="ARBA00023136"/>
    </source>
</evidence>
<keyword evidence="12" id="KW-0406">Ion transport</keyword>
<keyword evidence="16" id="KW-0739">Sodium transport</keyword>
<evidence type="ECO:0000256" key="3">
    <source>
        <dbReference type="ARBA" id="ARBA00022448"/>
    </source>
</evidence>
<dbReference type="PANTHER" id="PTHR11523:SF31">
    <property type="entry name" value="AT04468P-RELATED"/>
    <property type="match status" value="1"/>
</dbReference>
<evidence type="ECO:0000256" key="5">
    <source>
        <dbReference type="ARBA" id="ARBA00022538"/>
    </source>
</evidence>
<accession>A0A1B6FQY1</accession>
<dbReference type="Pfam" id="PF00287">
    <property type="entry name" value="Na_K-ATPase"/>
    <property type="match status" value="1"/>
</dbReference>
<dbReference type="AlphaFoldDB" id="A0A1B6FQY1"/>
<organism evidence="19">
    <name type="scientific">Cuerna arida</name>
    <dbReference type="NCBI Taxonomy" id="1464854"/>
    <lineage>
        <taxon>Eukaryota</taxon>
        <taxon>Metazoa</taxon>
        <taxon>Ecdysozoa</taxon>
        <taxon>Arthropoda</taxon>
        <taxon>Hexapoda</taxon>
        <taxon>Insecta</taxon>
        <taxon>Pterygota</taxon>
        <taxon>Neoptera</taxon>
        <taxon>Paraneoptera</taxon>
        <taxon>Hemiptera</taxon>
        <taxon>Auchenorrhyncha</taxon>
        <taxon>Membracoidea</taxon>
        <taxon>Cicadellidae</taxon>
        <taxon>Cicadellinae</taxon>
        <taxon>Proconiini</taxon>
        <taxon>Cuerna</taxon>
    </lineage>
</organism>
<evidence type="ECO:0000256" key="8">
    <source>
        <dbReference type="ARBA" id="ARBA00022958"/>
    </source>
</evidence>
<dbReference type="GO" id="GO:0005890">
    <property type="term" value="C:sodium:potassium-exchanging ATPase complex"/>
    <property type="evidence" value="ECO:0007669"/>
    <property type="project" value="InterPro"/>
</dbReference>
<evidence type="ECO:0000313" key="19">
    <source>
        <dbReference type="EMBL" id="JAS52580.1"/>
    </source>
</evidence>
<dbReference type="InterPro" id="IPR038702">
    <property type="entry name" value="Na/K_ATPase_sub_beta_sf"/>
</dbReference>